<evidence type="ECO:0000313" key="1">
    <source>
        <dbReference type="EMBL" id="EMA67639.1"/>
    </source>
</evidence>
<dbReference type="RefSeq" id="WP_008000159.1">
    <property type="nucleotide sequence ID" value="NZ_AOJI01000022.1"/>
</dbReference>
<comment type="caution">
    <text evidence="1">The sequence shown here is derived from an EMBL/GenBank/DDBJ whole genome shotgun (WGS) entry which is preliminary data.</text>
</comment>
<dbReference type="Gene3D" id="1.20.1270.110">
    <property type="entry name" value="Uncharacterised protein family UPF0058"/>
    <property type="match status" value="1"/>
</dbReference>
<dbReference type="EMBL" id="AOJI01000022">
    <property type="protein sequence ID" value="EMA67639.1"/>
    <property type="molecule type" value="Genomic_DNA"/>
</dbReference>
<gene>
    <name evidence="1" type="ORF">C461_07929</name>
</gene>
<name>M0PDN9_9EURY</name>
<keyword evidence="2" id="KW-1185">Reference proteome</keyword>
<dbReference type="PANTHER" id="PTHR42203:SF2">
    <property type="entry name" value="UPF0058 PROTEIN MJ1205"/>
    <property type="match status" value="1"/>
</dbReference>
<dbReference type="AlphaFoldDB" id="M0PDN9"/>
<dbReference type="PANTHER" id="PTHR42203">
    <property type="entry name" value="UPF0058 PROTEIN MJ1205"/>
    <property type="match status" value="1"/>
</dbReference>
<dbReference type="InterPro" id="IPR036519">
    <property type="entry name" value="UPF0058_sf"/>
</dbReference>
<dbReference type="Proteomes" id="UP000011575">
    <property type="component" value="Unassembled WGS sequence"/>
</dbReference>
<organism evidence="1 2">
    <name type="scientific">Halorubrum aidingense JCM 13560</name>
    <dbReference type="NCBI Taxonomy" id="1230454"/>
    <lineage>
        <taxon>Archaea</taxon>
        <taxon>Methanobacteriati</taxon>
        <taxon>Methanobacteriota</taxon>
        <taxon>Stenosarchaea group</taxon>
        <taxon>Halobacteria</taxon>
        <taxon>Halobacteriales</taxon>
        <taxon>Haloferacaceae</taxon>
        <taxon>Halorubrum</taxon>
    </lineage>
</organism>
<evidence type="ECO:0008006" key="3">
    <source>
        <dbReference type="Google" id="ProtNLM"/>
    </source>
</evidence>
<dbReference type="OrthoDB" id="321773at2157"/>
<dbReference type="PATRIC" id="fig|1230454.4.peg.1601"/>
<reference evidence="1 2" key="1">
    <citation type="journal article" date="2014" name="PLoS Genet.">
        <title>Phylogenetically driven sequencing of extremely halophilic archaea reveals strategies for static and dynamic osmo-response.</title>
        <authorList>
            <person name="Becker E.A."/>
            <person name="Seitzer P.M."/>
            <person name="Tritt A."/>
            <person name="Larsen D."/>
            <person name="Krusor M."/>
            <person name="Yao A.I."/>
            <person name="Wu D."/>
            <person name="Madern D."/>
            <person name="Eisen J.A."/>
            <person name="Darling A.E."/>
            <person name="Facciotti M.T."/>
        </authorList>
    </citation>
    <scope>NUCLEOTIDE SEQUENCE [LARGE SCALE GENOMIC DNA]</scope>
    <source>
        <strain evidence="1 2">JCM 13560</strain>
    </source>
</reference>
<evidence type="ECO:0000313" key="2">
    <source>
        <dbReference type="Proteomes" id="UP000011575"/>
    </source>
</evidence>
<sequence>MRKKELVHTHALLREVTHYLIENEDMPAETIATYDALGVRPSSIHKSKRNHHEAIAALGDSIEWWLERAPAANVDRPVN</sequence>
<dbReference type="SUPFAM" id="SSF140371">
    <property type="entry name" value="Vng1086c-like"/>
    <property type="match status" value="1"/>
</dbReference>
<dbReference type="InterPro" id="IPR002753">
    <property type="entry name" value="UPF0058"/>
</dbReference>
<dbReference type="Pfam" id="PF01893">
    <property type="entry name" value="UPF0058"/>
    <property type="match status" value="1"/>
</dbReference>
<protein>
    <recommendedName>
        <fullName evidence="3">Metal-binding protein</fullName>
    </recommendedName>
</protein>
<accession>M0PDN9</accession>
<proteinExistence type="predicted"/>